<reference evidence="2 3" key="1">
    <citation type="submission" date="2019-10" db="EMBL/GenBank/DDBJ databases">
        <authorList>
            <person name="Palmer J.M."/>
        </authorList>
    </citation>
    <scope>NUCLEOTIDE SEQUENCE [LARGE SCALE GENOMIC DNA]</scope>
    <source>
        <strain evidence="2 3">TWF694</strain>
    </source>
</reference>
<comment type="caution">
    <text evidence="2">The sequence shown here is derived from an EMBL/GenBank/DDBJ whole genome shotgun (WGS) entry which is preliminary data.</text>
</comment>
<evidence type="ECO:0000313" key="3">
    <source>
        <dbReference type="Proteomes" id="UP001365542"/>
    </source>
</evidence>
<keyword evidence="3" id="KW-1185">Reference proteome</keyword>
<feature type="region of interest" description="Disordered" evidence="1">
    <location>
        <begin position="234"/>
        <end position="296"/>
    </location>
</feature>
<accession>A0AAV9X3Q9</accession>
<dbReference type="AlphaFoldDB" id="A0AAV9X3Q9"/>
<feature type="compositionally biased region" description="Basic and acidic residues" evidence="1">
    <location>
        <begin position="259"/>
        <end position="270"/>
    </location>
</feature>
<organism evidence="2 3">
    <name type="scientific">Orbilia ellipsospora</name>
    <dbReference type="NCBI Taxonomy" id="2528407"/>
    <lineage>
        <taxon>Eukaryota</taxon>
        <taxon>Fungi</taxon>
        <taxon>Dikarya</taxon>
        <taxon>Ascomycota</taxon>
        <taxon>Pezizomycotina</taxon>
        <taxon>Orbiliomycetes</taxon>
        <taxon>Orbiliales</taxon>
        <taxon>Orbiliaceae</taxon>
        <taxon>Orbilia</taxon>
    </lineage>
</organism>
<sequence length="296" mass="33388">MFDINQTEIVSREDLVPPSAEDDLPPSLSAGAIDWSAILGYTISDHDVSISDRSSSPDLSKEPEVSFRLFAPTKGSDNVHTYVLPNTPPPEAHTLLSEDQSASLIPPHFSESDIQKAHATHRPLNYYLAITPPPEDDHKAAQIRNAAVSGEDILRQSRQRWWGCEVPWKVRKLTLVGKSQIEEEKKAEVSSTVNVIHEALPLDTEKRKRRTRPSKKLRIILRTQRAAEEARLAKVATRPSKKQKKAKKADIQAVNTIHKRTDEEDKEKRTRMNRLKKIRRRLKEQEKKGAAASAVA</sequence>
<name>A0AAV9X3Q9_9PEZI</name>
<proteinExistence type="predicted"/>
<dbReference type="EMBL" id="JAVHJO010000010">
    <property type="protein sequence ID" value="KAK6535265.1"/>
    <property type="molecule type" value="Genomic_DNA"/>
</dbReference>
<dbReference type="Pfam" id="PF09428">
    <property type="entry name" value="DUF2011"/>
    <property type="match status" value="1"/>
</dbReference>
<protein>
    <submittedName>
        <fullName evidence="2">Uncharacterized protein</fullName>
    </submittedName>
</protein>
<dbReference type="InterPro" id="IPR018555">
    <property type="entry name" value="C630.06c-like"/>
</dbReference>
<evidence type="ECO:0000313" key="2">
    <source>
        <dbReference type="EMBL" id="KAK6535265.1"/>
    </source>
</evidence>
<feature type="compositionally biased region" description="Basic residues" evidence="1">
    <location>
        <begin position="271"/>
        <end position="282"/>
    </location>
</feature>
<evidence type="ECO:0000256" key="1">
    <source>
        <dbReference type="SAM" id="MobiDB-lite"/>
    </source>
</evidence>
<dbReference type="Proteomes" id="UP001365542">
    <property type="component" value="Unassembled WGS sequence"/>
</dbReference>
<gene>
    <name evidence="2" type="ORF">TWF694_001733</name>
</gene>